<sequence>MGWFEDLVARINCRPTEVVDPMPTSDLNTGLSMSTSEGCADCKLTIDDRNTVSSVDASTTALGILIKPILPVQVTFNGEVHNLDRFFWTYPAPLRVEGQQADAVLIGVSEGFLIFFPLASSVNATQSSPESSDFFANITPLLGDLKDKDGKPSGKTITGIPVGQNWSLGKLAKDNDPYFTWVDASYERYVKYEVPCGERRIGWQATSGPRVVYMKKPATVSESDLGVLRAIASRVEAGAIVKQVPHVFYYPPNAPCDGSAACAPKKKALGASKDQNTGFGIQLIVGISLVILFCAAVIFGLVYSELPGNMFDRLGGVVAGLPSTGFLIVLFGGLLVFALAAAGVAGAFN</sequence>
<feature type="transmembrane region" description="Helical" evidence="1">
    <location>
        <begin position="324"/>
        <end position="348"/>
    </location>
</feature>
<dbReference type="EMBL" id="MN740318">
    <property type="protein sequence ID" value="QHT99844.1"/>
    <property type="molecule type" value="Genomic_DNA"/>
</dbReference>
<protein>
    <submittedName>
        <fullName evidence="2">Uncharacterized protein</fullName>
    </submittedName>
</protein>
<evidence type="ECO:0000313" key="2">
    <source>
        <dbReference type="EMBL" id="QHT99844.1"/>
    </source>
</evidence>
<dbReference type="AlphaFoldDB" id="A0A6C0J2E3"/>
<proteinExistence type="predicted"/>
<keyword evidence="1" id="KW-0472">Membrane</keyword>
<keyword evidence="1" id="KW-1133">Transmembrane helix</keyword>
<reference evidence="2" key="1">
    <citation type="journal article" date="2020" name="Nature">
        <title>Giant virus diversity and host interactions through global metagenomics.</title>
        <authorList>
            <person name="Schulz F."/>
            <person name="Roux S."/>
            <person name="Paez-Espino D."/>
            <person name="Jungbluth S."/>
            <person name="Walsh D.A."/>
            <person name="Denef V.J."/>
            <person name="McMahon K.D."/>
            <person name="Konstantinidis K.T."/>
            <person name="Eloe-Fadrosh E.A."/>
            <person name="Kyrpides N.C."/>
            <person name="Woyke T."/>
        </authorList>
    </citation>
    <scope>NUCLEOTIDE SEQUENCE</scope>
    <source>
        <strain evidence="2">GVMAG-M-3300025778-1</strain>
    </source>
</reference>
<accession>A0A6C0J2E3</accession>
<name>A0A6C0J2E3_9ZZZZ</name>
<organism evidence="2">
    <name type="scientific">viral metagenome</name>
    <dbReference type="NCBI Taxonomy" id="1070528"/>
    <lineage>
        <taxon>unclassified sequences</taxon>
        <taxon>metagenomes</taxon>
        <taxon>organismal metagenomes</taxon>
    </lineage>
</organism>
<feature type="transmembrane region" description="Helical" evidence="1">
    <location>
        <begin position="283"/>
        <end position="304"/>
    </location>
</feature>
<keyword evidence="1" id="KW-0812">Transmembrane</keyword>
<evidence type="ECO:0000256" key="1">
    <source>
        <dbReference type="SAM" id="Phobius"/>
    </source>
</evidence>